<dbReference type="Proteomes" id="UP000253594">
    <property type="component" value="Unassembled WGS sequence"/>
</dbReference>
<dbReference type="GO" id="GO:0042254">
    <property type="term" value="P:ribosome biogenesis"/>
    <property type="evidence" value="ECO:0007669"/>
    <property type="project" value="UniProtKB-KW"/>
</dbReference>
<evidence type="ECO:0000256" key="1">
    <source>
        <dbReference type="ARBA" id="ARBA00002868"/>
    </source>
</evidence>
<dbReference type="GO" id="GO:0005829">
    <property type="term" value="C:cytosol"/>
    <property type="evidence" value="ECO:0007669"/>
    <property type="project" value="TreeGrafter"/>
</dbReference>
<dbReference type="EMBL" id="NFFZ01000002">
    <property type="protein sequence ID" value="OTI65021.1"/>
    <property type="molecule type" value="Genomic_DNA"/>
</dbReference>
<reference evidence="11 16" key="6">
    <citation type="submission" date="2018-08" db="EMBL/GenBank/DDBJ databases">
        <title>Recombination of ecologically and evolutionarily significant loci maintains genetic cohesion in the Pseudomonas syringae species complex.</title>
        <authorList>
            <person name="Dillon M."/>
            <person name="Thakur S."/>
            <person name="Almeida R.N.D."/>
            <person name="Weir B.S."/>
            <person name="Guttman D.S."/>
        </authorList>
    </citation>
    <scope>NUCLEOTIDE SEQUENCE [LARGE SCALE GENOMIC DNA]</scope>
    <source>
        <strain evidence="11 16">ICMP 7846</strain>
    </source>
</reference>
<comment type="function">
    <text evidence="1">Plays a role in synthesis, processing and/or stability of 23S rRNA.</text>
</comment>
<dbReference type="PANTHER" id="PTHR38099">
    <property type="entry name" value="LARGE RIBOSOMAL RNA SUBUNIT ACCUMULATION PROTEIN YCED"/>
    <property type="match status" value="1"/>
</dbReference>
<evidence type="ECO:0000313" key="7">
    <source>
        <dbReference type="EMBL" id="MUI35446.1"/>
    </source>
</evidence>
<reference evidence="9" key="4">
    <citation type="submission" date="2017-05" db="EMBL/GenBank/DDBJ databases">
        <authorList>
            <person name="Song R."/>
            <person name="Chenine A.L."/>
            <person name="Ruprecht R.M."/>
        </authorList>
    </citation>
    <scope>NUCLEOTIDE SEQUENCE [LARGE SCALE GENOMIC DNA]</scope>
    <source>
        <strain evidence="9">S567_C10_BS</strain>
    </source>
</reference>
<dbReference type="OMA" id="HITYCFS"/>
<dbReference type="EMBL" id="CP136986">
    <property type="protein sequence ID" value="WOS80153.1"/>
    <property type="molecule type" value="Genomic_DNA"/>
</dbReference>
<comment type="similarity">
    <text evidence="2">Belongs to the DUF177 domain family.</text>
</comment>
<dbReference type="AlphaFoldDB" id="A0A071KWY0"/>
<evidence type="ECO:0000313" key="15">
    <source>
        <dbReference type="Proteomes" id="UP000253594"/>
    </source>
</evidence>
<dbReference type="eggNOG" id="COG1399">
    <property type="taxonomic scope" value="Bacteria"/>
</dbReference>
<evidence type="ECO:0000313" key="14">
    <source>
        <dbReference type="Proteomes" id="UP000194857"/>
    </source>
</evidence>
<evidence type="ECO:0000313" key="16">
    <source>
        <dbReference type="Proteomes" id="UP000270834"/>
    </source>
</evidence>
<dbReference type="RefSeq" id="WP_003091144.1">
    <property type="nucleotide sequence ID" value="NZ_AP014622.1"/>
</dbReference>
<accession>A0A071KWY0</accession>
<reference evidence="13" key="2">
    <citation type="submission" date="2015-06" db="EMBL/GenBank/DDBJ databases">
        <authorList>
            <person name="Radhakrishnan Rajesh"/>
            <person name="Underwood Anthony"/>
            <person name="Al-Shahib Ali"/>
        </authorList>
    </citation>
    <scope>NUCLEOTIDE SEQUENCE [LARGE SCALE GENOMIC DNA]</scope>
    <source>
        <strain evidence="13">P19_London_7_VIM_2_05_10</strain>
    </source>
</reference>
<evidence type="ECO:0000313" key="12">
    <source>
        <dbReference type="EMBL" id="WOS80153.1"/>
    </source>
</evidence>
<organism evidence="9 14">
    <name type="scientific">Pseudomonas aeruginosa</name>
    <dbReference type="NCBI Taxonomy" id="287"/>
    <lineage>
        <taxon>Bacteria</taxon>
        <taxon>Pseudomonadati</taxon>
        <taxon>Pseudomonadota</taxon>
        <taxon>Gammaproteobacteria</taxon>
        <taxon>Pseudomonadales</taxon>
        <taxon>Pseudomonadaceae</taxon>
        <taxon>Pseudomonas</taxon>
    </lineage>
</organism>
<dbReference type="EMBL" id="QORE01000475">
    <property type="protein sequence ID" value="RCI73986.1"/>
    <property type="molecule type" value="Genomic_DNA"/>
</dbReference>
<keyword evidence="4" id="KW-0690">Ribosome biogenesis</keyword>
<dbReference type="Proteomes" id="UP000270834">
    <property type="component" value="Unassembled WGS sequence"/>
</dbReference>
<dbReference type="Proteomes" id="UP000194857">
    <property type="component" value="Unassembled WGS sequence"/>
</dbReference>
<reference evidence="8" key="8">
    <citation type="submission" date="2020-01" db="EMBL/GenBank/DDBJ databases">
        <title>Bacteria Cultured from War Wounds Associated with the Conflict in Eastern Ukraine.</title>
        <authorList>
            <person name="Snesrud E."/>
            <person name="Galac M.R."/>
            <person name="Mc Gann P."/>
            <person name="Valentine K."/>
            <person name="Viacheslav K."/>
        </authorList>
    </citation>
    <scope>NUCLEOTIDE SEQUENCE</scope>
    <source>
        <strain evidence="8">VNMU148</strain>
    </source>
</reference>
<evidence type="ECO:0000313" key="17">
    <source>
        <dbReference type="Proteomes" id="UP000433532"/>
    </source>
</evidence>
<dbReference type="KEGG" id="paeb:NCGM1900_3336"/>
<reference evidence="12" key="9">
    <citation type="submission" date="2023-06" db="EMBL/GenBank/DDBJ databases">
        <authorList>
            <consortium name="Clinical and Environmental Microbiology Branch: Whole genome sequencing antimicrobial resistance pathogens in the healthcare setting"/>
        </authorList>
    </citation>
    <scope>NUCLEOTIDE SEQUENCE</scope>
    <source>
        <strain evidence="12">2021CK-01020</strain>
    </source>
</reference>
<dbReference type="Pfam" id="PF02620">
    <property type="entry name" value="YceD"/>
    <property type="match status" value="1"/>
</dbReference>
<proteinExistence type="inferred from homology"/>
<evidence type="ECO:0000313" key="10">
    <source>
        <dbReference type="EMBL" id="RCI73986.1"/>
    </source>
</evidence>
<dbReference type="InterPro" id="IPR003772">
    <property type="entry name" value="YceD"/>
</dbReference>
<evidence type="ECO:0000256" key="2">
    <source>
        <dbReference type="ARBA" id="ARBA00010740"/>
    </source>
</evidence>
<reference evidence="6" key="1">
    <citation type="submission" date="2015-06" db="EMBL/GenBank/DDBJ databases">
        <authorList>
            <person name="Radhakrishnan R."/>
            <person name="Underwood A."/>
            <person name="Al-Shahib A."/>
        </authorList>
    </citation>
    <scope>NUCLEOTIDE SEQUENCE</scope>
    <source>
        <strain evidence="6">P19_London_7_VIM_2_05_10</strain>
    </source>
</reference>
<reference evidence="10 15" key="5">
    <citation type="submission" date="2018-07" db="EMBL/GenBank/DDBJ databases">
        <title>Mechanisms of high-level aminoglycoside resistance among Gram-negative pathogens in Brazil.</title>
        <authorList>
            <person name="Ballaben A.S."/>
            <person name="Darini A.L.C."/>
            <person name="Doi Y."/>
        </authorList>
    </citation>
    <scope>NUCLEOTIDE SEQUENCE [LARGE SCALE GENOMIC DNA]</scope>
    <source>
        <strain evidence="10 15">B2-305</strain>
    </source>
</reference>
<dbReference type="Proteomes" id="UP000433532">
    <property type="component" value="Unassembled WGS sequence"/>
</dbReference>
<dbReference type="EMBL" id="WXZT01000011">
    <property type="protein sequence ID" value="MZZ13690.1"/>
    <property type="molecule type" value="Genomic_DNA"/>
</dbReference>
<dbReference type="EMBL" id="CVVU01000210">
    <property type="protein sequence ID" value="CRP18159.1"/>
    <property type="molecule type" value="Genomic_DNA"/>
</dbReference>
<gene>
    <name evidence="11" type="ORF">ALP65_02419</name>
    <name evidence="9" type="ORF">CAZ10_04435</name>
    <name evidence="10" type="ORF">DT376_15400</name>
    <name evidence="7" type="ORF">GNQ48_10550</name>
    <name evidence="8" type="ORF">GUL26_15670</name>
    <name evidence="12" type="ORF">L4V69_13645</name>
    <name evidence="6" type="ORF">PAERUG_P19_London_7_VIM_2_05_10_03685</name>
</gene>
<evidence type="ECO:0000313" key="6">
    <source>
        <dbReference type="EMBL" id="CRP18159.1"/>
    </source>
</evidence>
<reference evidence="7 17" key="7">
    <citation type="submission" date="2019-11" db="EMBL/GenBank/DDBJ databases">
        <title>Genomes of ocular Pseudomonas aeruginosa isolates.</title>
        <authorList>
            <person name="Khan M."/>
            <person name="Rice S.A."/>
            <person name="Willcox M.D.P."/>
            <person name="Stapleton F."/>
        </authorList>
    </citation>
    <scope>NUCLEOTIDE SEQUENCE [LARGE SCALE GENOMIC DNA]</scope>
    <source>
        <strain evidence="7 17">PA221</strain>
    </source>
</reference>
<sequence>MLNGPIPPHIDPRKLVDRGATLEGVYALADMPRVCEQLTSDAGEVRVKVSFERDHQKLAVMHMQLDTEVSMVCQRCLDAAAIPVHGEYTYAILREGQSADGLPKGYDALEVGEEPLDLLALVEDELLLALPIVPAHDPEVCQHPAGFVVEDEPESSEVEDKRPNPFSVLAQLKRDPNV</sequence>
<evidence type="ECO:0000256" key="3">
    <source>
        <dbReference type="ARBA" id="ARBA00015716"/>
    </source>
</evidence>
<dbReference type="Proteomes" id="UP000045039">
    <property type="component" value="Unassembled WGS sequence"/>
</dbReference>
<reference evidence="14" key="3">
    <citation type="submission" date="2017-05" db="EMBL/GenBank/DDBJ databases">
        <authorList>
            <person name="Giani T."/>
            <person name="Arena F."/>
            <person name="Pollini S."/>
            <person name="Di Pilato V."/>
            <person name="D'Andrea M.M."/>
            <person name="Henrici De Angelis L."/>
            <person name="Bassetti M."/>
            <person name="Rossolini G.M."/>
        </authorList>
    </citation>
    <scope>NUCLEOTIDE SEQUENCE [LARGE SCALE GENOMIC DNA]</scope>
    <source>
        <strain evidence="14">S567_C10_BS</strain>
    </source>
</reference>
<dbReference type="Proteomes" id="UP000644192">
    <property type="component" value="Unassembled WGS sequence"/>
</dbReference>
<evidence type="ECO:0000313" key="13">
    <source>
        <dbReference type="Proteomes" id="UP000045039"/>
    </source>
</evidence>
<name>A0A071KWY0_PSEAI</name>
<evidence type="ECO:0000313" key="9">
    <source>
        <dbReference type="EMBL" id="OTI65021.1"/>
    </source>
</evidence>
<evidence type="ECO:0000313" key="8">
    <source>
        <dbReference type="EMBL" id="MZZ13690.1"/>
    </source>
</evidence>
<evidence type="ECO:0000256" key="5">
    <source>
        <dbReference type="ARBA" id="ARBA00031841"/>
    </source>
</evidence>
<reference evidence="12" key="10">
    <citation type="submission" date="2023-10" db="EMBL/GenBank/DDBJ databases">
        <title>Pathogen: clinical or host-associated sample.</title>
        <authorList>
            <person name="Hergert J."/>
            <person name="Casey R."/>
            <person name="Wagner J."/>
            <person name="Young E.L."/>
            <person name="Oakeson K.F."/>
        </authorList>
    </citation>
    <scope>NUCLEOTIDE SEQUENCE</scope>
    <source>
        <strain evidence="12">2021CK-01020</strain>
    </source>
</reference>
<evidence type="ECO:0000256" key="4">
    <source>
        <dbReference type="ARBA" id="ARBA00022517"/>
    </source>
</evidence>
<protein>
    <recommendedName>
        <fullName evidence="3">Large ribosomal RNA subunit accumulation protein YceD</fullName>
    </recommendedName>
    <alternativeName>
        <fullName evidence="5">23S rRNA accumulation protein YceD</fullName>
    </alternativeName>
</protein>
<dbReference type="PANTHER" id="PTHR38099:SF1">
    <property type="entry name" value="LARGE RIBOSOMAL RNA SUBUNIT ACCUMULATION PROTEIN YCED"/>
    <property type="match status" value="1"/>
</dbReference>
<dbReference type="InterPro" id="IPR039255">
    <property type="entry name" value="YceD_bac"/>
</dbReference>
<dbReference type="Proteomes" id="UP001297540">
    <property type="component" value="Chromosome"/>
</dbReference>
<dbReference type="EMBL" id="WOAD01000006">
    <property type="protein sequence ID" value="MUI35446.1"/>
    <property type="molecule type" value="Genomic_DNA"/>
</dbReference>
<evidence type="ECO:0000313" key="11">
    <source>
        <dbReference type="EMBL" id="RMS52982.1"/>
    </source>
</evidence>
<dbReference type="EMBL" id="RBSQ01000753">
    <property type="protein sequence ID" value="RMS52982.1"/>
    <property type="molecule type" value="Genomic_DNA"/>
</dbReference>